<feature type="transmembrane region" description="Helical" evidence="7">
    <location>
        <begin position="77"/>
        <end position="95"/>
    </location>
</feature>
<feature type="transmembrane region" description="Helical" evidence="7">
    <location>
        <begin position="292"/>
        <end position="317"/>
    </location>
</feature>
<feature type="transmembrane region" description="Helical" evidence="7">
    <location>
        <begin position="229"/>
        <end position="249"/>
    </location>
</feature>
<feature type="transmembrane region" description="Helical" evidence="7">
    <location>
        <begin position="47"/>
        <end position="65"/>
    </location>
</feature>
<dbReference type="SUPFAM" id="SSF103473">
    <property type="entry name" value="MFS general substrate transporter"/>
    <property type="match status" value="1"/>
</dbReference>
<feature type="transmembrane region" description="Helical" evidence="7">
    <location>
        <begin position="203"/>
        <end position="223"/>
    </location>
</feature>
<dbReference type="GO" id="GO:0015212">
    <property type="term" value="F:cytidine transmembrane transporter activity"/>
    <property type="evidence" value="ECO:0007669"/>
    <property type="project" value="TreeGrafter"/>
</dbReference>
<evidence type="ECO:0000256" key="7">
    <source>
        <dbReference type="SAM" id="Phobius"/>
    </source>
</evidence>
<proteinExistence type="predicted"/>
<feature type="transmembrane region" description="Helical" evidence="7">
    <location>
        <begin position="12"/>
        <end position="35"/>
    </location>
</feature>
<protein>
    <submittedName>
        <fullName evidence="9">MFS transporter</fullName>
    </submittedName>
</protein>
<dbReference type="OrthoDB" id="1650886at2"/>
<evidence type="ECO:0000256" key="4">
    <source>
        <dbReference type="ARBA" id="ARBA00022692"/>
    </source>
</evidence>
<comment type="caution">
    <text evidence="9">The sequence shown here is derived from an EMBL/GenBank/DDBJ whole genome shotgun (WGS) entry which is preliminary data.</text>
</comment>
<evidence type="ECO:0000256" key="5">
    <source>
        <dbReference type="ARBA" id="ARBA00022989"/>
    </source>
</evidence>
<dbReference type="PROSITE" id="PS50850">
    <property type="entry name" value="MFS"/>
    <property type="match status" value="1"/>
</dbReference>
<dbReference type="Gene3D" id="1.20.1250.20">
    <property type="entry name" value="MFS general substrate transporter like domains"/>
    <property type="match status" value="2"/>
</dbReference>
<sequence length="396" mass="43812">MNSVTKRRTLLSITLVYFLAYFALGAFSTLFGVYLKEEIQLSGTQTGLILSIGPIVMLFTQPLWGFLSDYTRKPRQLLMLSIIVTGLLGLLFLFFDRYFLIFAAAILLAVFQAAINPLTDSLTLNYTSKNGLNYGRFRLWGAAGFAFAAWVSGTLAEMFGLKVIFFAFAFSLWISAIFAWFMPREGEFRRAEVGKGLVKLMRMPRFLIFLTASFCVMGPLLAHNSYFGLYYQAIGGTVAGVGFCFLLGAGSEIPIWNTSGKWIEKHGPHLMAICAGVIGAIRWFFYSFDLPLAWVIILTLTQGLTIGIFFPASLIYIQSVAPPEVRTTAVSLNAAMTSGLGNWFFVLIGGMILDAFGIFSVYRFFSLFTFIGVILIAGLALTKKKPPSTELAAKEK</sequence>
<dbReference type="InterPro" id="IPR024989">
    <property type="entry name" value="MFS_assoc_dom"/>
</dbReference>
<dbReference type="GO" id="GO:0015213">
    <property type="term" value="F:uridine transmembrane transporter activity"/>
    <property type="evidence" value="ECO:0007669"/>
    <property type="project" value="TreeGrafter"/>
</dbReference>
<evidence type="ECO:0000259" key="8">
    <source>
        <dbReference type="PROSITE" id="PS50850"/>
    </source>
</evidence>
<feature type="transmembrane region" description="Helical" evidence="7">
    <location>
        <begin position="359"/>
        <end position="381"/>
    </location>
</feature>
<dbReference type="Proteomes" id="UP000530514">
    <property type="component" value="Unassembled WGS sequence"/>
</dbReference>
<accession>A0A7W1X873</accession>
<dbReference type="GO" id="GO:0005886">
    <property type="term" value="C:plasma membrane"/>
    <property type="evidence" value="ECO:0007669"/>
    <property type="project" value="UniProtKB-SubCell"/>
</dbReference>
<evidence type="ECO:0000313" key="9">
    <source>
        <dbReference type="EMBL" id="MBA4541870.1"/>
    </source>
</evidence>
<dbReference type="InterPro" id="IPR036259">
    <property type="entry name" value="MFS_trans_sf"/>
</dbReference>
<keyword evidence="6 7" id="KW-0472">Membrane</keyword>
<feature type="transmembrane region" description="Helical" evidence="7">
    <location>
        <begin position="163"/>
        <end position="182"/>
    </location>
</feature>
<evidence type="ECO:0000256" key="1">
    <source>
        <dbReference type="ARBA" id="ARBA00004651"/>
    </source>
</evidence>
<dbReference type="InterPro" id="IPR020846">
    <property type="entry name" value="MFS_dom"/>
</dbReference>
<feature type="transmembrane region" description="Helical" evidence="7">
    <location>
        <begin position="329"/>
        <end position="353"/>
    </location>
</feature>
<comment type="subcellular location">
    <subcellularLocation>
        <location evidence="1">Cell membrane</location>
        <topology evidence="1">Multi-pass membrane protein</topology>
    </subcellularLocation>
</comment>
<keyword evidence="2" id="KW-0813">Transport</keyword>
<feature type="transmembrane region" description="Helical" evidence="7">
    <location>
        <begin position="101"/>
        <end position="118"/>
    </location>
</feature>
<keyword evidence="10" id="KW-1185">Reference proteome</keyword>
<dbReference type="RefSeq" id="WP_052154092.1">
    <property type="nucleotide sequence ID" value="NZ_JACEIP010000003.1"/>
</dbReference>
<keyword evidence="4 7" id="KW-0812">Transmembrane</keyword>
<evidence type="ECO:0000256" key="6">
    <source>
        <dbReference type="ARBA" id="ARBA00023136"/>
    </source>
</evidence>
<feature type="transmembrane region" description="Helical" evidence="7">
    <location>
        <begin position="270"/>
        <end position="286"/>
    </location>
</feature>
<dbReference type="AlphaFoldDB" id="A0A7W1X873"/>
<dbReference type="Pfam" id="PF12832">
    <property type="entry name" value="MFS_1_like"/>
    <property type="match status" value="1"/>
</dbReference>
<feature type="transmembrane region" description="Helical" evidence="7">
    <location>
        <begin position="139"/>
        <end position="157"/>
    </location>
</feature>
<evidence type="ECO:0000313" key="10">
    <source>
        <dbReference type="Proteomes" id="UP000530514"/>
    </source>
</evidence>
<feature type="domain" description="Major facilitator superfamily (MFS) profile" evidence="8">
    <location>
        <begin position="9"/>
        <end position="384"/>
    </location>
</feature>
<evidence type="ECO:0000256" key="2">
    <source>
        <dbReference type="ARBA" id="ARBA00022448"/>
    </source>
</evidence>
<organism evidence="9 10">
    <name type="scientific">Thermoactinomyces daqus</name>
    <dbReference type="NCBI Taxonomy" id="1329516"/>
    <lineage>
        <taxon>Bacteria</taxon>
        <taxon>Bacillati</taxon>
        <taxon>Bacillota</taxon>
        <taxon>Bacilli</taxon>
        <taxon>Bacillales</taxon>
        <taxon>Thermoactinomycetaceae</taxon>
        <taxon>Thermoactinomyces</taxon>
    </lineage>
</organism>
<evidence type="ECO:0000256" key="3">
    <source>
        <dbReference type="ARBA" id="ARBA00022475"/>
    </source>
</evidence>
<gene>
    <name evidence="9" type="ORF">H1164_02995</name>
</gene>
<name>A0A7W1X873_9BACL</name>
<dbReference type="PANTHER" id="PTHR23522:SF4">
    <property type="entry name" value="NUCLEOSIDE PERMEASE NUPG-RELATED"/>
    <property type="match status" value="1"/>
</dbReference>
<dbReference type="EMBL" id="JACEIP010000003">
    <property type="protein sequence ID" value="MBA4541870.1"/>
    <property type="molecule type" value="Genomic_DNA"/>
</dbReference>
<reference evidence="9 10" key="1">
    <citation type="submission" date="2020-07" db="EMBL/GenBank/DDBJ databases">
        <authorList>
            <person name="Feng H."/>
        </authorList>
    </citation>
    <scope>NUCLEOTIDE SEQUENCE [LARGE SCALE GENOMIC DNA]</scope>
    <source>
        <strain evidence="10">s-11</strain>
    </source>
</reference>
<keyword evidence="5 7" id="KW-1133">Transmembrane helix</keyword>
<dbReference type="PANTHER" id="PTHR23522">
    <property type="entry name" value="BLL5896 PROTEIN"/>
    <property type="match status" value="1"/>
</dbReference>
<keyword evidence="3" id="KW-1003">Cell membrane</keyword>